<protein>
    <submittedName>
        <fullName evidence="1">Modification methylase Sau3AI (Cytosine-specific methyltransferase Sau3AI) (M.Sau3AI)</fullName>
        <ecNumber evidence="1">2.1.1.37</ecNumber>
    </submittedName>
</protein>
<dbReference type="STRING" id="1511.CLOST_0812"/>
<keyword evidence="1" id="KW-0489">Methyltransferase</keyword>
<keyword evidence="2" id="KW-1185">Reference proteome</keyword>
<dbReference type="GO" id="GO:0032259">
    <property type="term" value="P:methylation"/>
    <property type="evidence" value="ECO:0007669"/>
    <property type="project" value="UniProtKB-KW"/>
</dbReference>
<dbReference type="InterPro" id="IPR029063">
    <property type="entry name" value="SAM-dependent_MTases_sf"/>
</dbReference>
<dbReference type="Proteomes" id="UP000007041">
    <property type="component" value="Chromosome"/>
</dbReference>
<organism evidence="1 2">
    <name type="scientific">Acetoanaerobium sticklandii (strain ATCC 12662 / DSM 519 / JCM 1433 / CCUG 9281 / NCIMB 10654 / HF)</name>
    <name type="common">Clostridium sticklandii</name>
    <dbReference type="NCBI Taxonomy" id="499177"/>
    <lineage>
        <taxon>Bacteria</taxon>
        <taxon>Bacillati</taxon>
        <taxon>Bacillota</taxon>
        <taxon>Clostridia</taxon>
        <taxon>Peptostreptococcales</taxon>
        <taxon>Filifactoraceae</taxon>
        <taxon>Acetoanaerobium</taxon>
    </lineage>
</organism>
<dbReference type="AlphaFoldDB" id="E3PWX3"/>
<name>E3PWX3_ACESD</name>
<sequence length="49" mass="5540">MKSPTSQRGRDFGVILRCLNDLGYAVESRVINAAEYGNSLKKKNFYICI</sequence>
<dbReference type="EMBL" id="FP565809">
    <property type="protein sequence ID" value="CBH20938.1"/>
    <property type="molecule type" value="Genomic_DNA"/>
</dbReference>
<dbReference type="EC" id="2.1.1.37" evidence="1"/>
<evidence type="ECO:0000313" key="2">
    <source>
        <dbReference type="Proteomes" id="UP000007041"/>
    </source>
</evidence>
<gene>
    <name evidence="1" type="ordered locus">CLOST_0812</name>
</gene>
<accession>E3PWX3</accession>
<reference evidence="2" key="1">
    <citation type="journal article" date="2010" name="BMC Genomics">
        <title>Clostridium sticklandii, a specialist in amino acid degradation:revisiting its metabolism through its genome sequence.</title>
        <authorList>
            <person name="Fonknechten N."/>
            <person name="Chaussonnerie S."/>
            <person name="Tricot S."/>
            <person name="Lajus A."/>
            <person name="Andreesen J.R."/>
            <person name="Perchat N."/>
            <person name="Pelletier E."/>
            <person name="Gouyvenoux M."/>
            <person name="Barbe V."/>
            <person name="Salanoubat M."/>
            <person name="Le Paslier D."/>
            <person name="Weissenbach J."/>
            <person name="Cohen G.N."/>
            <person name="Kreimeyer A."/>
        </authorList>
    </citation>
    <scope>NUCLEOTIDE SEQUENCE [LARGE SCALE GENOMIC DNA]</scope>
    <source>
        <strain evidence="2">ATCC 12662 / DSM 519 / JCM 1433 / CCUG 9281 / NCIMB 10654 / HF</strain>
    </source>
</reference>
<evidence type="ECO:0000313" key="1">
    <source>
        <dbReference type="EMBL" id="CBH20938.1"/>
    </source>
</evidence>
<dbReference type="GO" id="GO:0003886">
    <property type="term" value="F:DNA (cytosine-5-)-methyltransferase activity"/>
    <property type="evidence" value="ECO:0007669"/>
    <property type="project" value="UniProtKB-EC"/>
</dbReference>
<dbReference type="SUPFAM" id="SSF53335">
    <property type="entry name" value="S-adenosyl-L-methionine-dependent methyltransferases"/>
    <property type="match status" value="1"/>
</dbReference>
<dbReference type="HOGENOM" id="CLU_3134364_0_0_9"/>
<dbReference type="REBASE" id="28780">
    <property type="entry name" value="M.CstSORF811P"/>
</dbReference>
<dbReference type="eggNOG" id="COG0270">
    <property type="taxonomic scope" value="Bacteria"/>
</dbReference>
<dbReference type="Gene3D" id="3.40.50.150">
    <property type="entry name" value="Vaccinia Virus protein VP39"/>
    <property type="match status" value="1"/>
</dbReference>
<dbReference type="KEGG" id="cst:CLOST_0812"/>
<dbReference type="BioCyc" id="CSTI499177:GJE9-856-MONOMER"/>
<keyword evidence="1" id="KW-0808">Transferase</keyword>
<proteinExistence type="predicted"/>